<comment type="caution">
    <text evidence="2">The sequence shown here is derived from an EMBL/GenBank/DDBJ whole genome shotgun (WGS) entry which is preliminary data.</text>
</comment>
<keyword evidence="1" id="KW-1133">Transmembrane helix</keyword>
<keyword evidence="1" id="KW-0812">Transmembrane</keyword>
<name>A0ABR8SZY8_9BACL</name>
<feature type="transmembrane region" description="Helical" evidence="1">
    <location>
        <begin position="166"/>
        <end position="184"/>
    </location>
</feature>
<dbReference type="EMBL" id="JACSQL010000005">
    <property type="protein sequence ID" value="MBD7969068.1"/>
    <property type="molecule type" value="Genomic_DNA"/>
</dbReference>
<accession>A0ABR8SZY8</accession>
<sequence length="210" mass="23852">MNRLQFMNRMKEGLYPLEAQERAELLSDYEQHFDMGLSEGKSEKEIAVELGNPEDLIKEALGDRYFQDRKLFPQGRVHDEELISYNKSPQGSPSIPKGTSSHRTTPRFFRATGLVFLNLLLALPIIATIWALWISFAGISVSGILAPGLAILDFIIVHKQVVLPELFVSLVFFGIGILVGIFALRLMKRLGRWTAGYFKWNQTVLKRKDN</sequence>
<protein>
    <submittedName>
        <fullName evidence="2">DUF1700 domain-containing protein</fullName>
    </submittedName>
</protein>
<organism evidence="2 3">
    <name type="scientific">Paenibacillus gallinarum</name>
    <dbReference type="NCBI Taxonomy" id="2762232"/>
    <lineage>
        <taxon>Bacteria</taxon>
        <taxon>Bacillati</taxon>
        <taxon>Bacillota</taxon>
        <taxon>Bacilli</taxon>
        <taxon>Bacillales</taxon>
        <taxon>Paenibacillaceae</taxon>
        <taxon>Paenibacillus</taxon>
    </lineage>
</organism>
<feature type="transmembrane region" description="Helical" evidence="1">
    <location>
        <begin position="113"/>
        <end position="146"/>
    </location>
</feature>
<evidence type="ECO:0000256" key="1">
    <source>
        <dbReference type="SAM" id="Phobius"/>
    </source>
</evidence>
<keyword evidence="3" id="KW-1185">Reference proteome</keyword>
<evidence type="ECO:0000313" key="3">
    <source>
        <dbReference type="Proteomes" id="UP000608071"/>
    </source>
</evidence>
<dbReference type="Pfam" id="PF22564">
    <property type="entry name" value="HAAS"/>
    <property type="match status" value="1"/>
</dbReference>
<reference evidence="2 3" key="1">
    <citation type="submission" date="2020-08" db="EMBL/GenBank/DDBJ databases">
        <title>A Genomic Blueprint of the Chicken Gut Microbiome.</title>
        <authorList>
            <person name="Gilroy R."/>
            <person name="Ravi A."/>
            <person name="Getino M."/>
            <person name="Pursley I."/>
            <person name="Horton D.L."/>
            <person name="Alikhan N.-F."/>
            <person name="Baker D."/>
            <person name="Gharbi K."/>
            <person name="Hall N."/>
            <person name="Watson M."/>
            <person name="Adriaenssens E.M."/>
            <person name="Foster-Nyarko E."/>
            <person name="Jarju S."/>
            <person name="Secka A."/>
            <person name="Antonio M."/>
            <person name="Oren A."/>
            <person name="Chaudhuri R."/>
            <person name="La Ragione R.M."/>
            <person name="Hildebrand F."/>
            <person name="Pallen M.J."/>
        </authorList>
    </citation>
    <scope>NUCLEOTIDE SEQUENCE [LARGE SCALE GENOMIC DNA]</scope>
    <source>
        <strain evidence="2 3">Sa2BVA9</strain>
    </source>
</reference>
<gene>
    <name evidence="2" type="ORF">H9647_13405</name>
</gene>
<proteinExistence type="predicted"/>
<evidence type="ECO:0000313" key="2">
    <source>
        <dbReference type="EMBL" id="MBD7969068.1"/>
    </source>
</evidence>
<dbReference type="Proteomes" id="UP000608071">
    <property type="component" value="Unassembled WGS sequence"/>
</dbReference>
<keyword evidence="1" id="KW-0472">Membrane</keyword>